<dbReference type="EMBL" id="BMMM01000029">
    <property type="protein sequence ID" value="GGN94062.1"/>
    <property type="molecule type" value="Genomic_DNA"/>
</dbReference>
<organism evidence="7 8">
    <name type="scientific">Streptomyces albiflavescens</name>
    <dbReference type="NCBI Taxonomy" id="1623582"/>
    <lineage>
        <taxon>Bacteria</taxon>
        <taxon>Bacillati</taxon>
        <taxon>Actinomycetota</taxon>
        <taxon>Actinomycetes</taxon>
        <taxon>Kitasatosporales</taxon>
        <taxon>Streptomycetaceae</taxon>
        <taxon>Streptomyces</taxon>
    </lineage>
</organism>
<dbReference type="GO" id="GO:0006635">
    <property type="term" value="P:fatty acid beta-oxidation"/>
    <property type="evidence" value="ECO:0007669"/>
    <property type="project" value="TreeGrafter"/>
</dbReference>
<evidence type="ECO:0000313" key="8">
    <source>
        <dbReference type="Proteomes" id="UP000600365"/>
    </source>
</evidence>
<dbReference type="NCBIfam" id="NF042430">
    <property type="entry name" value="EnCoAhydt_DpgD"/>
    <property type="match status" value="1"/>
</dbReference>
<dbReference type="RefSeq" id="WP_189192237.1">
    <property type="nucleotide sequence ID" value="NZ_BMMM01000029.1"/>
</dbReference>
<name>A0A917YEG5_9ACTN</name>
<dbReference type="AlphaFoldDB" id="A0A917YEG5"/>
<protein>
    <submittedName>
        <fullName evidence="7">Enoyl-CoA hydratase</fullName>
    </submittedName>
</protein>
<comment type="catalytic activity">
    <reaction evidence="3">
        <text>a (3S)-3-hydroxyacyl-CoA = a (2E)-enoyl-CoA + H2O</text>
        <dbReference type="Rhea" id="RHEA:16105"/>
        <dbReference type="ChEBI" id="CHEBI:15377"/>
        <dbReference type="ChEBI" id="CHEBI:57318"/>
        <dbReference type="ChEBI" id="CHEBI:58856"/>
        <dbReference type="EC" id="4.2.1.17"/>
    </reaction>
</comment>
<comment type="catalytic activity">
    <reaction evidence="4">
        <text>a 4-saturated-(3S)-3-hydroxyacyl-CoA = a (3E)-enoyl-CoA + H2O</text>
        <dbReference type="Rhea" id="RHEA:20724"/>
        <dbReference type="ChEBI" id="CHEBI:15377"/>
        <dbReference type="ChEBI" id="CHEBI:58521"/>
        <dbReference type="ChEBI" id="CHEBI:137480"/>
        <dbReference type="EC" id="4.2.1.17"/>
    </reaction>
</comment>
<keyword evidence="2" id="KW-0456">Lyase</keyword>
<dbReference type="SUPFAM" id="SSF52096">
    <property type="entry name" value="ClpP/crotonase"/>
    <property type="match status" value="1"/>
</dbReference>
<dbReference type="PROSITE" id="PS00166">
    <property type="entry name" value="ENOYL_COA_HYDRATASE"/>
    <property type="match status" value="1"/>
</dbReference>
<dbReference type="InterPro" id="IPR054898">
    <property type="entry name" value="EnCoAhydt_DpgD"/>
</dbReference>
<gene>
    <name evidence="7" type="primary">fadB</name>
    <name evidence="7" type="ORF">GCM10011579_093200</name>
</gene>
<dbReference type="InterPro" id="IPR001753">
    <property type="entry name" value="Enoyl-CoA_hydra/iso"/>
</dbReference>
<dbReference type="PANTHER" id="PTHR11941">
    <property type="entry name" value="ENOYL-COA HYDRATASE-RELATED"/>
    <property type="match status" value="1"/>
</dbReference>
<evidence type="ECO:0000256" key="5">
    <source>
        <dbReference type="RuleBase" id="RU003707"/>
    </source>
</evidence>
<sequence>MTSAVVYEKSGHVARITLNRPAVLNAMNLAMHEQLTEIWDDFENDDDMWVAVLSGTGDRAFSVGQDLKELERRTREGIAEPSTFGSRGKPGWPRLTERFRMAKPVVARVHGYALGGGFELALACDVIVAAEHAEFGLPEARMGLIAGAGGVFRLTRQAPLRVALGHLMTGRRMSAARAYELGLVNSVVPAEELDTCVDGWVEDILRCAPLAVRAVKEAALASVDLPLEQAFATRYVWEERRMHSDDATEGPRSFLEKRTPRWQAR</sequence>
<dbReference type="CDD" id="cd06558">
    <property type="entry name" value="crotonase-like"/>
    <property type="match status" value="1"/>
</dbReference>
<feature type="region of interest" description="Disordered" evidence="6">
    <location>
        <begin position="246"/>
        <end position="265"/>
    </location>
</feature>
<dbReference type="InterPro" id="IPR029045">
    <property type="entry name" value="ClpP/crotonase-like_dom_sf"/>
</dbReference>
<dbReference type="PANTHER" id="PTHR11941:SF54">
    <property type="entry name" value="ENOYL-COA HYDRATASE, MITOCHONDRIAL"/>
    <property type="match status" value="1"/>
</dbReference>
<evidence type="ECO:0000256" key="1">
    <source>
        <dbReference type="ARBA" id="ARBA00005254"/>
    </source>
</evidence>
<keyword evidence="8" id="KW-1185">Reference proteome</keyword>
<dbReference type="Gene3D" id="3.90.226.10">
    <property type="entry name" value="2-enoyl-CoA Hydratase, Chain A, domain 1"/>
    <property type="match status" value="1"/>
</dbReference>
<evidence type="ECO:0000256" key="6">
    <source>
        <dbReference type="SAM" id="MobiDB-lite"/>
    </source>
</evidence>
<evidence type="ECO:0000256" key="3">
    <source>
        <dbReference type="ARBA" id="ARBA00023709"/>
    </source>
</evidence>
<dbReference type="Proteomes" id="UP000600365">
    <property type="component" value="Unassembled WGS sequence"/>
</dbReference>
<accession>A0A917YEG5</accession>
<dbReference type="GO" id="GO:0004300">
    <property type="term" value="F:enoyl-CoA hydratase activity"/>
    <property type="evidence" value="ECO:0007669"/>
    <property type="project" value="UniProtKB-EC"/>
</dbReference>
<proteinExistence type="inferred from homology"/>
<comment type="caution">
    <text evidence="7">The sequence shown here is derived from an EMBL/GenBank/DDBJ whole genome shotgun (WGS) entry which is preliminary data.</text>
</comment>
<comment type="similarity">
    <text evidence="1 5">Belongs to the enoyl-CoA hydratase/isomerase family.</text>
</comment>
<dbReference type="InterPro" id="IPR014748">
    <property type="entry name" value="Enoyl-CoA_hydra_C"/>
</dbReference>
<dbReference type="InterPro" id="IPR018376">
    <property type="entry name" value="Enoyl-CoA_hyd/isom_CS"/>
</dbReference>
<evidence type="ECO:0000313" key="7">
    <source>
        <dbReference type="EMBL" id="GGN94062.1"/>
    </source>
</evidence>
<reference evidence="7 8" key="1">
    <citation type="journal article" date="2014" name="Int. J. Syst. Evol. Microbiol.">
        <title>Complete genome sequence of Corynebacterium casei LMG S-19264T (=DSM 44701T), isolated from a smear-ripened cheese.</title>
        <authorList>
            <consortium name="US DOE Joint Genome Institute (JGI-PGF)"/>
            <person name="Walter F."/>
            <person name="Albersmeier A."/>
            <person name="Kalinowski J."/>
            <person name="Ruckert C."/>
        </authorList>
    </citation>
    <scope>NUCLEOTIDE SEQUENCE [LARGE SCALE GENOMIC DNA]</scope>
    <source>
        <strain evidence="7 8">CGMCC 4.7111</strain>
    </source>
</reference>
<dbReference type="Gene3D" id="1.10.12.10">
    <property type="entry name" value="Lyase 2-enoyl-coa Hydratase, Chain A, domain 2"/>
    <property type="match status" value="1"/>
</dbReference>
<evidence type="ECO:0000256" key="4">
    <source>
        <dbReference type="ARBA" id="ARBA00023717"/>
    </source>
</evidence>
<dbReference type="Pfam" id="PF00378">
    <property type="entry name" value="ECH_1"/>
    <property type="match status" value="1"/>
</dbReference>
<evidence type="ECO:0000256" key="2">
    <source>
        <dbReference type="ARBA" id="ARBA00023239"/>
    </source>
</evidence>